<dbReference type="SUPFAM" id="SSF55874">
    <property type="entry name" value="ATPase domain of HSP90 chaperone/DNA topoisomerase II/histidine kinase"/>
    <property type="match status" value="1"/>
</dbReference>
<evidence type="ECO:0000313" key="3">
    <source>
        <dbReference type="EMBL" id="GAA2738595.1"/>
    </source>
</evidence>
<proteinExistence type="predicted"/>
<dbReference type="InterPro" id="IPR036890">
    <property type="entry name" value="HATPase_C_sf"/>
</dbReference>
<dbReference type="CDD" id="cd16936">
    <property type="entry name" value="HATPase_RsbW-like"/>
    <property type="match status" value="1"/>
</dbReference>
<evidence type="ECO:0000256" key="1">
    <source>
        <dbReference type="ARBA" id="ARBA00022527"/>
    </source>
</evidence>
<feature type="domain" description="Histidine kinase/HSP90-like ATPase" evidence="2">
    <location>
        <begin position="26"/>
        <end position="134"/>
    </location>
</feature>
<keyword evidence="1" id="KW-0808">Transferase</keyword>
<dbReference type="PANTHER" id="PTHR35526">
    <property type="entry name" value="ANTI-SIGMA-F FACTOR RSBW-RELATED"/>
    <property type="match status" value="1"/>
</dbReference>
<gene>
    <name evidence="3" type="ORF">GCM10009867_30560</name>
</gene>
<dbReference type="Proteomes" id="UP001501326">
    <property type="component" value="Unassembled WGS sequence"/>
</dbReference>
<dbReference type="Pfam" id="PF13581">
    <property type="entry name" value="HATPase_c_2"/>
    <property type="match status" value="1"/>
</dbReference>
<dbReference type="InterPro" id="IPR050267">
    <property type="entry name" value="Anti-sigma-factor_SerPK"/>
</dbReference>
<keyword evidence="1" id="KW-0723">Serine/threonine-protein kinase</keyword>
<comment type="caution">
    <text evidence="3">The sequence shown here is derived from an EMBL/GenBank/DDBJ whole genome shotgun (WGS) entry which is preliminary data.</text>
</comment>
<dbReference type="EMBL" id="BAAARN010000004">
    <property type="protein sequence ID" value="GAA2738595.1"/>
    <property type="molecule type" value="Genomic_DNA"/>
</dbReference>
<dbReference type="Gene3D" id="3.30.565.10">
    <property type="entry name" value="Histidine kinase-like ATPase, C-terminal domain"/>
    <property type="match status" value="1"/>
</dbReference>
<dbReference type="RefSeq" id="WP_344194999.1">
    <property type="nucleotide sequence ID" value="NZ_BAAARN010000004.1"/>
</dbReference>
<protein>
    <recommendedName>
        <fullName evidence="2">Histidine kinase/HSP90-like ATPase domain-containing protein</fullName>
    </recommendedName>
</protein>
<accession>A0ABP6HBN2</accession>
<sequence>MTVITHSHLRLEASALALRDLGGWLRDAIEQLPDEQVAAALLPRAELALHEACMNVVDHAQLPAGEGIEVELVLSADRLVLTVRDRGKEFHPSEVQEPPRAVLQERGYGVKIIRSLVSDLSLRRVESTNVLELTINLGEHP</sequence>
<name>A0ABP6HBN2_9MICO</name>
<dbReference type="PANTHER" id="PTHR35526:SF3">
    <property type="entry name" value="ANTI-SIGMA-F FACTOR RSBW"/>
    <property type="match status" value="1"/>
</dbReference>
<evidence type="ECO:0000259" key="2">
    <source>
        <dbReference type="Pfam" id="PF13581"/>
    </source>
</evidence>
<dbReference type="InterPro" id="IPR003594">
    <property type="entry name" value="HATPase_dom"/>
</dbReference>
<keyword evidence="1" id="KW-0418">Kinase</keyword>
<reference evidence="4" key="1">
    <citation type="journal article" date="2019" name="Int. J. Syst. Evol. Microbiol.">
        <title>The Global Catalogue of Microorganisms (GCM) 10K type strain sequencing project: providing services to taxonomists for standard genome sequencing and annotation.</title>
        <authorList>
            <consortium name="The Broad Institute Genomics Platform"/>
            <consortium name="The Broad Institute Genome Sequencing Center for Infectious Disease"/>
            <person name="Wu L."/>
            <person name="Ma J."/>
        </authorList>
    </citation>
    <scope>NUCLEOTIDE SEQUENCE [LARGE SCALE GENOMIC DNA]</scope>
    <source>
        <strain evidence="4">JCM 16378</strain>
    </source>
</reference>
<evidence type="ECO:0000313" key="4">
    <source>
        <dbReference type="Proteomes" id="UP001501326"/>
    </source>
</evidence>
<organism evidence="3 4">
    <name type="scientific">Pedococcus aerophilus</name>
    <dbReference type="NCBI Taxonomy" id="436356"/>
    <lineage>
        <taxon>Bacteria</taxon>
        <taxon>Bacillati</taxon>
        <taxon>Actinomycetota</taxon>
        <taxon>Actinomycetes</taxon>
        <taxon>Micrococcales</taxon>
        <taxon>Intrasporangiaceae</taxon>
        <taxon>Pedococcus</taxon>
    </lineage>
</organism>
<keyword evidence="4" id="KW-1185">Reference proteome</keyword>